<evidence type="ECO:0000256" key="7">
    <source>
        <dbReference type="ARBA" id="ARBA00022787"/>
    </source>
</evidence>
<keyword evidence="10" id="KW-0496">Mitochondrion</keyword>
<dbReference type="InterPro" id="IPR026169">
    <property type="entry name" value="MIEAP"/>
</dbReference>
<feature type="region of interest" description="Disordered" evidence="13">
    <location>
        <begin position="63"/>
        <end position="85"/>
    </location>
</feature>
<evidence type="ECO:0000256" key="10">
    <source>
        <dbReference type="ARBA" id="ARBA00023128"/>
    </source>
</evidence>
<evidence type="ECO:0000256" key="5">
    <source>
        <dbReference type="ARBA" id="ARBA00019863"/>
    </source>
</evidence>
<evidence type="ECO:0000259" key="14">
    <source>
        <dbReference type="Pfam" id="PF16026"/>
    </source>
</evidence>
<dbReference type="Proteomes" id="UP001159427">
    <property type="component" value="Unassembled WGS sequence"/>
</dbReference>
<evidence type="ECO:0000256" key="8">
    <source>
        <dbReference type="ARBA" id="ARBA00023054"/>
    </source>
</evidence>
<dbReference type="PANTHER" id="PTHR21771:SF1">
    <property type="entry name" value="MITOCHONDRIA-EATING PROTEIN"/>
    <property type="match status" value="1"/>
</dbReference>
<gene>
    <name evidence="15" type="ORF">PEVE_00038488</name>
</gene>
<feature type="domain" description="Mitochondria-eating protein C-terminal" evidence="14">
    <location>
        <begin position="130"/>
        <end position="325"/>
    </location>
</feature>
<feature type="compositionally biased region" description="Basic and acidic residues" evidence="13">
    <location>
        <begin position="63"/>
        <end position="74"/>
    </location>
</feature>
<evidence type="ECO:0000256" key="12">
    <source>
        <dbReference type="ARBA" id="ARBA00032687"/>
    </source>
</evidence>
<keyword evidence="7" id="KW-1000">Mitochondrion outer membrane</keyword>
<feature type="non-terminal residue" evidence="15">
    <location>
        <position position="1"/>
    </location>
</feature>
<evidence type="ECO:0000256" key="11">
    <source>
        <dbReference type="ARBA" id="ARBA00023136"/>
    </source>
</evidence>
<keyword evidence="6" id="KW-0963">Cytoplasm</keyword>
<evidence type="ECO:0000256" key="6">
    <source>
        <dbReference type="ARBA" id="ARBA00022490"/>
    </source>
</evidence>
<keyword evidence="8" id="KW-0175">Coiled coil</keyword>
<keyword evidence="11" id="KW-0472">Membrane</keyword>
<evidence type="ECO:0000313" key="16">
    <source>
        <dbReference type="Proteomes" id="UP001159427"/>
    </source>
</evidence>
<comment type="subcellular location">
    <subcellularLocation>
        <location evidence="3">Cytoplasm</location>
    </subcellularLocation>
    <subcellularLocation>
        <location evidence="2">Mitochondrion matrix</location>
    </subcellularLocation>
    <subcellularLocation>
        <location evidence="1">Mitochondrion outer membrane</location>
    </subcellularLocation>
</comment>
<comment type="similarity">
    <text evidence="4">Belongs to the MIEAP family.</text>
</comment>
<reference evidence="15 16" key="1">
    <citation type="submission" date="2022-05" db="EMBL/GenBank/DDBJ databases">
        <authorList>
            <consortium name="Genoscope - CEA"/>
            <person name="William W."/>
        </authorList>
    </citation>
    <scope>NUCLEOTIDE SEQUENCE [LARGE SCALE GENOMIC DNA]</scope>
</reference>
<evidence type="ECO:0000313" key="15">
    <source>
        <dbReference type="EMBL" id="CAH3030755.1"/>
    </source>
</evidence>
<dbReference type="PANTHER" id="PTHR21771">
    <property type="entry name" value="MITOCHONDRIA-EATING PROTEIN-RELATED"/>
    <property type="match status" value="1"/>
</dbReference>
<dbReference type="EMBL" id="CALNXI010000654">
    <property type="protein sequence ID" value="CAH3030755.1"/>
    <property type="molecule type" value="Genomic_DNA"/>
</dbReference>
<comment type="caution">
    <text evidence="15">The sequence shown here is derived from an EMBL/GenBank/DDBJ whole genome shotgun (WGS) entry which is preliminary data.</text>
</comment>
<evidence type="ECO:0000256" key="13">
    <source>
        <dbReference type="SAM" id="MobiDB-lite"/>
    </source>
</evidence>
<keyword evidence="16" id="KW-1185">Reference proteome</keyword>
<name>A0ABN8MPS9_9CNID</name>
<evidence type="ECO:0000256" key="9">
    <source>
        <dbReference type="ARBA" id="ARBA00023121"/>
    </source>
</evidence>
<sequence>EITALKRKVEELQQHVAMSDRLKKGMERYSDGSAHELQKTRQALHAKERELERLKERLAAVSERRVRSDQRKSENTLSTNRQSQLESEYVTEFKDGVRVDAVELITNRATRHGTKPSARDYLTFCRLACFIFETAFECAMKAKTTFEKVTTDALDILSSNAPVIGLNKSEFQNKFRYMGTHTRDGNKSQDALSEVMILVKEEAKTHDLNSLINLVKRAIETKWIRDNDMFPSYNSTVMYSLDEYIKYCTRFAWCMVSQVPPLEIEYKNKVFDSRAHVLSQAFSFGGENFPDHHRRHPKAQQTIMCYLWPTLQDCQGKVIVKGEVILSKR</sequence>
<evidence type="ECO:0000256" key="2">
    <source>
        <dbReference type="ARBA" id="ARBA00004305"/>
    </source>
</evidence>
<protein>
    <recommendedName>
        <fullName evidence="5">Mitochondria-eating protein</fullName>
    </recommendedName>
    <alternativeName>
        <fullName evidence="12">Spermatogenesis-associated protein 18</fullName>
    </alternativeName>
</protein>
<evidence type="ECO:0000256" key="1">
    <source>
        <dbReference type="ARBA" id="ARBA00004294"/>
    </source>
</evidence>
<dbReference type="InterPro" id="IPR031981">
    <property type="entry name" value="MIEAP_C"/>
</dbReference>
<dbReference type="Pfam" id="PF16026">
    <property type="entry name" value="MIEAP"/>
    <property type="match status" value="1"/>
</dbReference>
<evidence type="ECO:0000256" key="4">
    <source>
        <dbReference type="ARBA" id="ARBA00008233"/>
    </source>
</evidence>
<feature type="compositionally biased region" description="Polar residues" evidence="13">
    <location>
        <begin position="75"/>
        <end position="85"/>
    </location>
</feature>
<keyword evidence="9" id="KW-0446">Lipid-binding</keyword>
<evidence type="ECO:0000256" key="3">
    <source>
        <dbReference type="ARBA" id="ARBA00004496"/>
    </source>
</evidence>
<proteinExistence type="inferred from homology"/>
<organism evidence="15 16">
    <name type="scientific">Porites evermanni</name>
    <dbReference type="NCBI Taxonomy" id="104178"/>
    <lineage>
        <taxon>Eukaryota</taxon>
        <taxon>Metazoa</taxon>
        <taxon>Cnidaria</taxon>
        <taxon>Anthozoa</taxon>
        <taxon>Hexacorallia</taxon>
        <taxon>Scleractinia</taxon>
        <taxon>Fungiina</taxon>
        <taxon>Poritidae</taxon>
        <taxon>Porites</taxon>
    </lineage>
</organism>
<accession>A0ABN8MPS9</accession>